<feature type="coiled-coil region" evidence="1">
    <location>
        <begin position="130"/>
        <end position="157"/>
    </location>
</feature>
<keyword evidence="1" id="KW-0175">Coiled coil</keyword>
<dbReference type="InterPro" id="IPR001251">
    <property type="entry name" value="CRAL-TRIO_dom"/>
</dbReference>
<dbReference type="PANTHER" id="PTHR10174">
    <property type="entry name" value="ALPHA-TOCOPHEROL TRANSFER PROTEIN-RELATED"/>
    <property type="match status" value="1"/>
</dbReference>
<dbReference type="PROSITE" id="PS50191">
    <property type="entry name" value="CRAL_TRIO"/>
    <property type="match status" value="1"/>
</dbReference>
<dbReference type="EMBL" id="CAJVCH010296198">
    <property type="protein sequence ID" value="CAG7785419.1"/>
    <property type="molecule type" value="Genomic_DNA"/>
</dbReference>
<evidence type="ECO:0000259" key="2">
    <source>
        <dbReference type="PROSITE" id="PS50191"/>
    </source>
</evidence>
<proteinExistence type="predicted"/>
<reference evidence="3" key="1">
    <citation type="submission" date="2021-06" db="EMBL/GenBank/DDBJ databases">
        <authorList>
            <person name="Hodson N. C."/>
            <person name="Mongue J. A."/>
            <person name="Jaron S. K."/>
        </authorList>
    </citation>
    <scope>NUCLEOTIDE SEQUENCE</scope>
</reference>
<protein>
    <recommendedName>
        <fullName evidence="2">CRAL-TRIO domain-containing protein</fullName>
    </recommendedName>
</protein>
<dbReference type="GO" id="GO:1902936">
    <property type="term" value="F:phosphatidylinositol bisphosphate binding"/>
    <property type="evidence" value="ECO:0007669"/>
    <property type="project" value="TreeGrafter"/>
</dbReference>
<dbReference type="OrthoDB" id="1434354at2759"/>
<keyword evidence="4" id="KW-1185">Reference proteome</keyword>
<evidence type="ECO:0000256" key="1">
    <source>
        <dbReference type="SAM" id="Coils"/>
    </source>
</evidence>
<dbReference type="Pfam" id="PF00650">
    <property type="entry name" value="CRAL_TRIO"/>
    <property type="match status" value="1"/>
</dbReference>
<evidence type="ECO:0000313" key="4">
    <source>
        <dbReference type="Proteomes" id="UP000708208"/>
    </source>
</evidence>
<accession>A0A8J2L1B8</accession>
<dbReference type="SMART" id="SM01100">
    <property type="entry name" value="CRAL_TRIO_N"/>
    <property type="match status" value="1"/>
</dbReference>
<organism evidence="3 4">
    <name type="scientific">Allacma fusca</name>
    <dbReference type="NCBI Taxonomy" id="39272"/>
    <lineage>
        <taxon>Eukaryota</taxon>
        <taxon>Metazoa</taxon>
        <taxon>Ecdysozoa</taxon>
        <taxon>Arthropoda</taxon>
        <taxon>Hexapoda</taxon>
        <taxon>Collembola</taxon>
        <taxon>Symphypleona</taxon>
        <taxon>Sminthuridae</taxon>
        <taxon>Allacma</taxon>
    </lineage>
</organism>
<dbReference type="AlphaFoldDB" id="A0A8J2L1B8"/>
<gene>
    <name evidence="3" type="ORF">AFUS01_LOCUS24044</name>
</gene>
<dbReference type="CDD" id="cd00170">
    <property type="entry name" value="SEC14"/>
    <property type="match status" value="1"/>
</dbReference>
<name>A0A8J2L1B8_9HEXA</name>
<dbReference type="PANTHER" id="PTHR10174:SF208">
    <property type="entry name" value="CRAL-TRIO DOMAIN-CONTAINING PROTEIN DDB_G0278031"/>
    <property type="match status" value="1"/>
</dbReference>
<dbReference type="Proteomes" id="UP000708208">
    <property type="component" value="Unassembled WGS sequence"/>
</dbReference>
<dbReference type="GO" id="GO:0016020">
    <property type="term" value="C:membrane"/>
    <property type="evidence" value="ECO:0007669"/>
    <property type="project" value="TreeGrafter"/>
</dbReference>
<evidence type="ECO:0000313" key="3">
    <source>
        <dbReference type="EMBL" id="CAG7785419.1"/>
    </source>
</evidence>
<dbReference type="InterPro" id="IPR011074">
    <property type="entry name" value="CRAL/TRIO_N_dom"/>
</dbReference>
<feature type="domain" description="CRAL-TRIO" evidence="2">
    <location>
        <begin position="210"/>
        <end position="373"/>
    </location>
</feature>
<sequence>MMSFLCFTVQLHKDHAALWEHIDRKILPKEYGGEMPMSEMIELFKQEISDRSPRVIALDRMQLDLDVMKKSASTNAKKVSNDILGMSGNIQTLDLTMGKGSPKPDQLSQKDFQSLYTANKYVCTLDPAVLAVAKKELREDEKTRDQALEQMRQWIRKTAFIKDCRLDANFLLRFLRNKKFSVPMAQETLLKYIAMRQQHTTWFQYSGVNDSAVMDFINRGIILVLPKRDQEGRRVILTSAGSIDPQLHTVESLIKAIMVVFEFLLEDEVNQIRGFSHLMDQSGVTASHLVLWNPSELSRLIGACEKSVPMRHKRVDVVSLPSWVNYILDFAKSLMSEKLRSRIWLHEDRAALLKKVDGKILPKEYGGEVPLSEMISLFKQEIVPCLPRIIALNKLQLDLEMMKSSSSANANKGCNDASTDLLVHRQLIQFAYV</sequence>
<comment type="caution">
    <text evidence="3">The sequence shown here is derived from an EMBL/GenBank/DDBJ whole genome shotgun (WGS) entry which is preliminary data.</text>
</comment>
<dbReference type="SMART" id="SM00516">
    <property type="entry name" value="SEC14"/>
    <property type="match status" value="1"/>
</dbReference>